<dbReference type="OMA" id="SWRMTTP"/>
<evidence type="ECO:0000256" key="10">
    <source>
        <dbReference type="RuleBase" id="RU000488"/>
    </source>
</evidence>
<dbReference type="SUPFAM" id="SSF103506">
    <property type="entry name" value="Mitochondrial carrier"/>
    <property type="match status" value="1"/>
</dbReference>
<sequence>MTKGQQHERPPPLPVTNPADAQLPSQRNTAAIGTSTAVTRTIIQQGFAFYFRVPVKLFRPTRIDYMALPRALGPAAKEGAPWSWRTSTLGLLFNACRKHGLRFIPDNVLPPLLANSAVGVVLYTTYITALPLYHPPSYHHPNRTWPPPPFESVFWAGASAGAAQAIIAQPLDALQVRFKMNDMLEGKFRSMWDYSRTTLREVGVRSILGGFMLSLTKDALGYGLFFATFEFVKQQGYYSFLRLIYGKPHEPIQHEDVKHRHMHNTHPPHFIVPPLFVVLAGAAASVAHQAISYPLTKVQDIHWSRLETLDYKLRLEGSNPMLAYLHSYRDTFRQCNMSAANYGGWWRWLYRGFAGTAVRSVPSTSAGLVVFEAFRRKYGGPSVFGGDVLVEEEGWEVIL</sequence>
<keyword evidence="7" id="KW-0496">Mitochondrion</keyword>
<reference evidence="12 13" key="3">
    <citation type="journal article" date="2015" name="Genome Announc.">
        <title>Draft Genome Sequence of the Archiascomycetous Yeast Saitoella complicata.</title>
        <authorList>
            <person name="Yamauchi K."/>
            <person name="Kondo S."/>
            <person name="Hamamoto M."/>
            <person name="Takahashi Y."/>
            <person name="Ogura Y."/>
            <person name="Hayashi T."/>
            <person name="Nishida H."/>
        </authorList>
    </citation>
    <scope>NUCLEOTIDE SEQUENCE [LARGE SCALE GENOMIC DNA]</scope>
    <source>
        <strain evidence="12 13">NRRL Y-17804</strain>
    </source>
</reference>
<dbReference type="PROSITE" id="PS50920">
    <property type="entry name" value="SOLCAR"/>
    <property type="match status" value="1"/>
</dbReference>
<feature type="compositionally biased region" description="Basic and acidic residues" evidence="11">
    <location>
        <begin position="1"/>
        <end position="10"/>
    </location>
</feature>
<evidence type="ECO:0000256" key="8">
    <source>
        <dbReference type="ARBA" id="ARBA00023136"/>
    </source>
</evidence>
<evidence type="ECO:0000256" key="2">
    <source>
        <dbReference type="ARBA" id="ARBA00006375"/>
    </source>
</evidence>
<dbReference type="RefSeq" id="XP_019024281.1">
    <property type="nucleotide sequence ID" value="XM_019167632.1"/>
</dbReference>
<evidence type="ECO:0000256" key="5">
    <source>
        <dbReference type="ARBA" id="ARBA00022737"/>
    </source>
</evidence>
<accession>A0A0E9N8Z6</accession>
<evidence type="ECO:0000256" key="1">
    <source>
        <dbReference type="ARBA" id="ARBA00004225"/>
    </source>
</evidence>
<dbReference type="Proteomes" id="UP000033140">
    <property type="component" value="Unassembled WGS sequence"/>
</dbReference>
<dbReference type="PANTHER" id="PTHR45624:SF26">
    <property type="entry name" value="CARRIER PROTEIN, PUTATIVE (AFU_ORTHOLOGUE AFUA_1G07710)-RELATED"/>
    <property type="match status" value="1"/>
</dbReference>
<reference evidence="12 13" key="1">
    <citation type="journal article" date="2011" name="J. Gen. Appl. Microbiol.">
        <title>Draft genome sequencing of the enigmatic yeast Saitoella complicata.</title>
        <authorList>
            <person name="Nishida H."/>
            <person name="Hamamoto M."/>
            <person name="Sugiyama J."/>
        </authorList>
    </citation>
    <scope>NUCLEOTIDE SEQUENCE [LARGE SCALE GENOMIC DNA]</scope>
    <source>
        <strain evidence="12 13">NRRL Y-17804</strain>
    </source>
</reference>
<dbReference type="InterPro" id="IPR018108">
    <property type="entry name" value="MCP_transmembrane"/>
</dbReference>
<keyword evidence="5" id="KW-0677">Repeat</keyword>
<evidence type="ECO:0000256" key="3">
    <source>
        <dbReference type="ARBA" id="ARBA00022448"/>
    </source>
</evidence>
<comment type="subcellular location">
    <subcellularLocation>
        <location evidence="1">Mitochondrion membrane</location>
        <topology evidence="1">Multi-pass membrane protein</topology>
    </subcellularLocation>
</comment>
<dbReference type="InterPro" id="IPR050567">
    <property type="entry name" value="Mitochondrial_Carrier"/>
</dbReference>
<evidence type="ECO:0000313" key="12">
    <source>
        <dbReference type="EMBL" id="GAO46299.1"/>
    </source>
</evidence>
<evidence type="ECO:0008006" key="14">
    <source>
        <dbReference type="Google" id="ProtNLM"/>
    </source>
</evidence>
<gene>
    <name evidence="12" type="ORF">G7K_0531-t1</name>
</gene>
<dbReference type="OrthoDB" id="3364892at2759"/>
<evidence type="ECO:0000256" key="9">
    <source>
        <dbReference type="PROSITE-ProRule" id="PRU00282"/>
    </source>
</evidence>
<dbReference type="GO" id="GO:0031966">
    <property type="term" value="C:mitochondrial membrane"/>
    <property type="evidence" value="ECO:0007669"/>
    <property type="project" value="UniProtKB-SubCell"/>
</dbReference>
<dbReference type="Pfam" id="PF00153">
    <property type="entry name" value="Mito_carr"/>
    <property type="match status" value="1"/>
</dbReference>
<dbReference type="AlphaFoldDB" id="A0A0E9N8Z6"/>
<proteinExistence type="inferred from homology"/>
<evidence type="ECO:0000256" key="7">
    <source>
        <dbReference type="ARBA" id="ARBA00023128"/>
    </source>
</evidence>
<evidence type="ECO:0000256" key="4">
    <source>
        <dbReference type="ARBA" id="ARBA00022692"/>
    </source>
</evidence>
<keyword evidence="4 9" id="KW-0812">Transmembrane</keyword>
<keyword evidence="13" id="KW-1185">Reference proteome</keyword>
<keyword evidence="3 10" id="KW-0813">Transport</keyword>
<dbReference type="EMBL" id="BACD03000003">
    <property type="protein sequence ID" value="GAO46299.1"/>
    <property type="molecule type" value="Genomic_DNA"/>
</dbReference>
<dbReference type="STRING" id="698492.A0A0E9N8Z6"/>
<keyword evidence="6" id="KW-1133">Transmembrane helix</keyword>
<evidence type="ECO:0000256" key="6">
    <source>
        <dbReference type="ARBA" id="ARBA00022989"/>
    </source>
</evidence>
<protein>
    <recommendedName>
        <fullName evidence="14">Mitochondrial carrier protein</fullName>
    </recommendedName>
</protein>
<feature type="repeat" description="Solcar" evidence="9">
    <location>
        <begin position="148"/>
        <end position="235"/>
    </location>
</feature>
<comment type="similarity">
    <text evidence="2 10">Belongs to the mitochondrial carrier (TC 2.A.29) family.</text>
</comment>
<organism evidence="12 13">
    <name type="scientific">Saitoella complicata (strain BCRC 22490 / CBS 7301 / JCM 7358 / NBRC 10748 / NRRL Y-17804)</name>
    <dbReference type="NCBI Taxonomy" id="698492"/>
    <lineage>
        <taxon>Eukaryota</taxon>
        <taxon>Fungi</taxon>
        <taxon>Dikarya</taxon>
        <taxon>Ascomycota</taxon>
        <taxon>Taphrinomycotina</taxon>
        <taxon>Taphrinomycotina incertae sedis</taxon>
        <taxon>Saitoella</taxon>
    </lineage>
</organism>
<keyword evidence="8 9" id="KW-0472">Membrane</keyword>
<name>A0A0E9N8Z6_SAICN</name>
<dbReference type="InterPro" id="IPR023395">
    <property type="entry name" value="MCP_dom_sf"/>
</dbReference>
<feature type="region of interest" description="Disordered" evidence="11">
    <location>
        <begin position="1"/>
        <end position="22"/>
    </location>
</feature>
<evidence type="ECO:0000256" key="11">
    <source>
        <dbReference type="SAM" id="MobiDB-lite"/>
    </source>
</evidence>
<comment type="caution">
    <text evidence="12">The sequence shown here is derived from an EMBL/GenBank/DDBJ whole genome shotgun (WGS) entry which is preliminary data.</text>
</comment>
<dbReference type="GO" id="GO:0022857">
    <property type="term" value="F:transmembrane transporter activity"/>
    <property type="evidence" value="ECO:0007669"/>
    <property type="project" value="TreeGrafter"/>
</dbReference>
<dbReference type="PANTHER" id="PTHR45624">
    <property type="entry name" value="MITOCHONDRIAL BASIC AMINO ACIDS TRANSPORTER-RELATED"/>
    <property type="match status" value="1"/>
</dbReference>
<evidence type="ECO:0000313" key="13">
    <source>
        <dbReference type="Proteomes" id="UP000033140"/>
    </source>
</evidence>
<reference evidence="12 13" key="2">
    <citation type="journal article" date="2014" name="J. Gen. Appl. Microbiol.">
        <title>The early diverging ascomycetous budding yeast Saitoella complicata has three histone deacetylases belonging to the Clr6, Hos2, and Rpd3 lineages.</title>
        <authorList>
            <person name="Nishida H."/>
            <person name="Matsumoto T."/>
            <person name="Kondo S."/>
            <person name="Hamamoto M."/>
            <person name="Yoshikawa H."/>
        </authorList>
    </citation>
    <scope>NUCLEOTIDE SEQUENCE [LARGE SCALE GENOMIC DNA]</scope>
    <source>
        <strain evidence="12 13">NRRL Y-17804</strain>
    </source>
</reference>
<dbReference type="Gene3D" id="1.50.40.10">
    <property type="entry name" value="Mitochondrial carrier domain"/>
    <property type="match status" value="1"/>
</dbReference>